<dbReference type="InterPro" id="IPR001223">
    <property type="entry name" value="Glyco_hydro18_cat"/>
</dbReference>
<dbReference type="Pfam" id="PF00395">
    <property type="entry name" value="SLH"/>
    <property type="match status" value="3"/>
</dbReference>
<dbReference type="PROSITE" id="PS51910">
    <property type="entry name" value="GH18_2"/>
    <property type="match status" value="1"/>
</dbReference>
<keyword evidence="4" id="KW-0378">Hydrolase</keyword>
<dbReference type="OrthoDB" id="9775889at2"/>
<proteinExistence type="predicted"/>
<feature type="signal peptide" evidence="1">
    <location>
        <begin position="1"/>
        <end position="27"/>
    </location>
</feature>
<feature type="domain" description="SLH" evidence="2">
    <location>
        <begin position="91"/>
        <end position="151"/>
    </location>
</feature>
<evidence type="ECO:0000259" key="3">
    <source>
        <dbReference type="PROSITE" id="PS51910"/>
    </source>
</evidence>
<dbReference type="GO" id="GO:0005975">
    <property type="term" value="P:carbohydrate metabolic process"/>
    <property type="evidence" value="ECO:0007669"/>
    <property type="project" value="InterPro"/>
</dbReference>
<dbReference type="Pfam" id="PF00704">
    <property type="entry name" value="Glyco_hydro_18"/>
    <property type="match status" value="1"/>
</dbReference>
<dbReference type="InterPro" id="IPR001119">
    <property type="entry name" value="SLH_dom"/>
</dbReference>
<feature type="chain" id="PRO_5022871713" evidence="1">
    <location>
        <begin position="28"/>
        <end position="537"/>
    </location>
</feature>
<keyword evidence="1" id="KW-0732">Signal</keyword>
<dbReference type="SMART" id="SM00636">
    <property type="entry name" value="Glyco_18"/>
    <property type="match status" value="1"/>
</dbReference>
<organism evidence="4 5">
    <name type="scientific">Paenibacillus faecis</name>
    <dbReference type="NCBI Taxonomy" id="862114"/>
    <lineage>
        <taxon>Bacteria</taxon>
        <taxon>Bacillati</taxon>
        <taxon>Bacillota</taxon>
        <taxon>Bacilli</taxon>
        <taxon>Bacillales</taxon>
        <taxon>Paenibacillaceae</taxon>
        <taxon>Paenibacillus</taxon>
    </lineage>
</organism>
<dbReference type="Proteomes" id="UP000325218">
    <property type="component" value="Unassembled WGS sequence"/>
</dbReference>
<protein>
    <submittedName>
        <fullName evidence="4">Glycoside hydrolase</fullName>
    </submittedName>
</protein>
<feature type="domain" description="SLH" evidence="2">
    <location>
        <begin position="27"/>
        <end position="90"/>
    </location>
</feature>
<dbReference type="PANTHER" id="PTHR46066:SF2">
    <property type="entry name" value="CHITINASE DOMAIN-CONTAINING PROTEIN 1"/>
    <property type="match status" value="1"/>
</dbReference>
<sequence>MIKPVKTALLLLVLISAGLRPQQTAYAKEPPFSDIGSSYAKDAIIRLYEKGLMKGTTPTRFSPAEPISRAEFAVTIQRLLGLEPVASPIPAFEDVPGGAWYYQSIQASTDLGLTQGKSSRRFAPAEPVSRQEAAVWLSRILNAAYASGPAADGKYKDDASIAAWARPEVYAVSKLGLMNGNDGRFFPGQALTRQEIAAVMDRLLQNPTWSAKLSTPARPSIQIGWQYDQTDAQFKQSILHSNINVLSPRWFFLTKEGSVTNESEASLVLWAKQQGKQVWPLFGNRFDQEATHTLLTSKAKSSELIARVVNSAVQTGVQGINLDFENVAPEDREAFTSFVAEFARRLHEQNMVLSVDLSPDFQTDWTEAYDYAALGKSADYIVLMGYDEHWSGGKAGSVASLPWLEKGLDNLLRKVPSSKVILALPLFSRDWMIGGGSAAAAPSEDLKLPEQFERIKRLGAKSAWNENLGQYVADYRASGNPRRIWLEETRSLTSKYNLAMSRDIAGFAYWHIGGETPEVWPALRNAAKYDAIIGPGH</sequence>
<dbReference type="PANTHER" id="PTHR46066">
    <property type="entry name" value="CHITINASE DOMAIN-CONTAINING PROTEIN 1 FAMILY MEMBER"/>
    <property type="match status" value="1"/>
</dbReference>
<evidence type="ECO:0000259" key="2">
    <source>
        <dbReference type="PROSITE" id="PS51272"/>
    </source>
</evidence>
<dbReference type="AlphaFoldDB" id="A0A5D0CTI2"/>
<keyword evidence="5" id="KW-1185">Reference proteome</keyword>
<feature type="domain" description="GH18" evidence="3">
    <location>
        <begin position="219"/>
        <end position="530"/>
    </location>
</feature>
<evidence type="ECO:0000313" key="4">
    <source>
        <dbReference type="EMBL" id="TYA13028.1"/>
    </source>
</evidence>
<dbReference type="InterPro" id="IPR011583">
    <property type="entry name" value="Chitinase_II/V-like_cat"/>
</dbReference>
<dbReference type="EMBL" id="VSDO01000002">
    <property type="protein sequence ID" value="TYA13028.1"/>
    <property type="molecule type" value="Genomic_DNA"/>
</dbReference>
<gene>
    <name evidence="4" type="ORF">FRY98_10080</name>
</gene>
<feature type="domain" description="SLH" evidence="2">
    <location>
        <begin position="152"/>
        <end position="214"/>
    </location>
</feature>
<dbReference type="GO" id="GO:0016787">
    <property type="term" value="F:hydrolase activity"/>
    <property type="evidence" value="ECO:0007669"/>
    <property type="project" value="UniProtKB-KW"/>
</dbReference>
<evidence type="ECO:0000256" key="1">
    <source>
        <dbReference type="SAM" id="SignalP"/>
    </source>
</evidence>
<dbReference type="InterPro" id="IPR029070">
    <property type="entry name" value="Chitinase_insertion_sf"/>
</dbReference>
<dbReference type="RefSeq" id="WP_148451628.1">
    <property type="nucleotide sequence ID" value="NZ_VSDO01000002.1"/>
</dbReference>
<comment type="caution">
    <text evidence="4">The sequence shown here is derived from an EMBL/GenBank/DDBJ whole genome shotgun (WGS) entry which is preliminary data.</text>
</comment>
<dbReference type="PROSITE" id="PS51272">
    <property type="entry name" value="SLH"/>
    <property type="match status" value="3"/>
</dbReference>
<accession>A0A5D0CTI2</accession>
<dbReference type="InterPro" id="IPR017853">
    <property type="entry name" value="GH"/>
</dbReference>
<dbReference type="SUPFAM" id="SSF51445">
    <property type="entry name" value="(Trans)glycosidases"/>
    <property type="match status" value="1"/>
</dbReference>
<dbReference type="Gene3D" id="3.20.20.80">
    <property type="entry name" value="Glycosidases"/>
    <property type="match status" value="1"/>
</dbReference>
<dbReference type="GO" id="GO:0008061">
    <property type="term" value="F:chitin binding"/>
    <property type="evidence" value="ECO:0007669"/>
    <property type="project" value="InterPro"/>
</dbReference>
<dbReference type="Gene3D" id="3.10.50.10">
    <property type="match status" value="1"/>
</dbReference>
<name>A0A5D0CTI2_9BACL</name>
<reference evidence="4 5" key="1">
    <citation type="submission" date="2019-08" db="EMBL/GenBank/DDBJ databases">
        <title>Genome sequencing of Paenibacillus faecis DSM 23593(T).</title>
        <authorList>
            <person name="Kook J.-K."/>
            <person name="Park S.-N."/>
            <person name="Lim Y.K."/>
        </authorList>
    </citation>
    <scope>NUCLEOTIDE SEQUENCE [LARGE SCALE GENOMIC DNA]</scope>
    <source>
        <strain evidence="4 5">DSM 23593</strain>
    </source>
</reference>
<evidence type="ECO:0000313" key="5">
    <source>
        <dbReference type="Proteomes" id="UP000325218"/>
    </source>
</evidence>